<evidence type="ECO:0000313" key="2">
    <source>
        <dbReference type="Proteomes" id="UP000053240"/>
    </source>
</evidence>
<accession>A0A194QZR2</accession>
<keyword evidence="2" id="KW-1185">Reference proteome</keyword>
<proteinExistence type="predicted"/>
<dbReference type="Proteomes" id="UP000053240">
    <property type="component" value="Unassembled WGS sequence"/>
</dbReference>
<dbReference type="AlphaFoldDB" id="A0A194QZR2"/>
<name>A0A194QZR2_PAPMA</name>
<sequence length="92" mass="10271">MVRKLEQVVMQRTCASDDITRIEKSLKYRETYLGPCYFAQSHWIGGWGGPPVVVGGFGWGGGFYRPPPPPFFGPPRPPFFGPPPPPPFPFYG</sequence>
<gene>
    <name evidence="1" type="ORF">RR48_10122</name>
</gene>
<dbReference type="InParanoid" id="A0A194QZR2"/>
<dbReference type="EMBL" id="KQ460890">
    <property type="protein sequence ID" value="KPJ10942.1"/>
    <property type="molecule type" value="Genomic_DNA"/>
</dbReference>
<evidence type="ECO:0000313" key="1">
    <source>
        <dbReference type="EMBL" id="KPJ10942.1"/>
    </source>
</evidence>
<protein>
    <submittedName>
        <fullName evidence="1">Uncharacterized protein</fullName>
    </submittedName>
</protein>
<reference evidence="1 2" key="1">
    <citation type="journal article" date="2015" name="Nat. Commun.">
        <title>Outbred genome sequencing and CRISPR/Cas9 gene editing in butterflies.</title>
        <authorList>
            <person name="Li X."/>
            <person name="Fan D."/>
            <person name="Zhang W."/>
            <person name="Liu G."/>
            <person name="Zhang L."/>
            <person name="Zhao L."/>
            <person name="Fang X."/>
            <person name="Chen L."/>
            <person name="Dong Y."/>
            <person name="Chen Y."/>
            <person name="Ding Y."/>
            <person name="Zhao R."/>
            <person name="Feng M."/>
            <person name="Zhu Y."/>
            <person name="Feng Y."/>
            <person name="Jiang X."/>
            <person name="Zhu D."/>
            <person name="Xiang H."/>
            <person name="Feng X."/>
            <person name="Li S."/>
            <person name="Wang J."/>
            <person name="Zhang G."/>
            <person name="Kronforst M.R."/>
            <person name="Wang W."/>
        </authorList>
    </citation>
    <scope>NUCLEOTIDE SEQUENCE [LARGE SCALE GENOMIC DNA]</scope>
    <source>
        <strain evidence="1">Ya'a_city_454_Pm</strain>
        <tissue evidence="1">Whole body</tissue>
    </source>
</reference>
<organism evidence="1 2">
    <name type="scientific">Papilio machaon</name>
    <name type="common">Old World swallowtail butterfly</name>
    <dbReference type="NCBI Taxonomy" id="76193"/>
    <lineage>
        <taxon>Eukaryota</taxon>
        <taxon>Metazoa</taxon>
        <taxon>Ecdysozoa</taxon>
        <taxon>Arthropoda</taxon>
        <taxon>Hexapoda</taxon>
        <taxon>Insecta</taxon>
        <taxon>Pterygota</taxon>
        <taxon>Neoptera</taxon>
        <taxon>Endopterygota</taxon>
        <taxon>Lepidoptera</taxon>
        <taxon>Glossata</taxon>
        <taxon>Ditrysia</taxon>
        <taxon>Papilionoidea</taxon>
        <taxon>Papilionidae</taxon>
        <taxon>Papilioninae</taxon>
        <taxon>Papilio</taxon>
    </lineage>
</organism>